<dbReference type="InterPro" id="IPR016477">
    <property type="entry name" value="Fructo-/Ketosamine-3-kinase"/>
</dbReference>
<keyword evidence="2" id="KW-0808">Transferase</keyword>
<dbReference type="PIRSF" id="PIRSF006221">
    <property type="entry name" value="Ketosamine-3-kinase"/>
    <property type="match status" value="1"/>
</dbReference>
<comment type="caution">
    <text evidence="3">The sequence shown here is derived from an EMBL/GenBank/DDBJ whole genome shotgun (WGS) entry which is preliminary data.</text>
</comment>
<evidence type="ECO:0000313" key="3">
    <source>
        <dbReference type="EMBL" id="MFD1104712.1"/>
    </source>
</evidence>
<dbReference type="SUPFAM" id="SSF56112">
    <property type="entry name" value="Protein kinase-like (PK-like)"/>
    <property type="match status" value="1"/>
</dbReference>
<evidence type="ECO:0000256" key="1">
    <source>
        <dbReference type="ARBA" id="ARBA00009460"/>
    </source>
</evidence>
<dbReference type="Gene3D" id="3.90.1200.10">
    <property type="match status" value="1"/>
</dbReference>
<dbReference type="InterPro" id="IPR011009">
    <property type="entry name" value="Kinase-like_dom_sf"/>
</dbReference>
<evidence type="ECO:0000313" key="4">
    <source>
        <dbReference type="Proteomes" id="UP001597203"/>
    </source>
</evidence>
<dbReference type="EMBL" id="JBHTLS010000110">
    <property type="protein sequence ID" value="MFD1104712.1"/>
    <property type="molecule type" value="Genomic_DNA"/>
</dbReference>
<evidence type="ECO:0000256" key="2">
    <source>
        <dbReference type="PIRNR" id="PIRNR006221"/>
    </source>
</evidence>
<keyword evidence="4" id="KW-1185">Reference proteome</keyword>
<accession>A0ABW3NZ88</accession>
<reference evidence="4" key="1">
    <citation type="journal article" date="2019" name="Int. J. Syst. Evol. Microbiol.">
        <title>The Global Catalogue of Microorganisms (GCM) 10K type strain sequencing project: providing services to taxonomists for standard genome sequencing and annotation.</title>
        <authorList>
            <consortium name="The Broad Institute Genomics Platform"/>
            <consortium name="The Broad Institute Genome Sequencing Center for Infectious Disease"/>
            <person name="Wu L."/>
            <person name="Ma J."/>
        </authorList>
    </citation>
    <scope>NUCLEOTIDE SEQUENCE [LARGE SCALE GENOMIC DNA]</scope>
    <source>
        <strain evidence="4">CCUG 54329</strain>
    </source>
</reference>
<gene>
    <name evidence="3" type="ORF">ACFQ24_07475</name>
</gene>
<dbReference type="RefSeq" id="WP_380910204.1">
    <property type="nucleotide sequence ID" value="NZ_JBHTLS010000110.1"/>
</dbReference>
<dbReference type="Pfam" id="PF03881">
    <property type="entry name" value="Fructosamin_kin"/>
    <property type="match status" value="1"/>
</dbReference>
<dbReference type="Proteomes" id="UP001597203">
    <property type="component" value="Unassembled WGS sequence"/>
</dbReference>
<keyword evidence="2 3" id="KW-0418">Kinase</keyword>
<sequence>MSFTRTRAAQLLSRKILRAEPLSGGDLSAVKRLFIADGETVIAKETVFADAEAAMLRALGRTGAPVPQILGVERDLLLLSDMPTGGKLSRSWVHLAEILDQVHGMLGESYGWVHDYAFGTVKIVNNRADAWPAFWAANRLRCHIPFVDRHVGERVAALADRLDDLLPARPAASLLHGDLWGGNILVANDHVTALIDPACYHGDREVDLAMLSLFDRPPAVFYEACGLAPGWEKRQAIYRLWPLLVHLRLFGDGYRQTVLETLNAAGV</sequence>
<proteinExistence type="inferred from homology"/>
<organism evidence="3 4">
    <name type="scientific">Sphingobium olei</name>
    <dbReference type="NCBI Taxonomy" id="420955"/>
    <lineage>
        <taxon>Bacteria</taxon>
        <taxon>Pseudomonadati</taxon>
        <taxon>Pseudomonadota</taxon>
        <taxon>Alphaproteobacteria</taxon>
        <taxon>Sphingomonadales</taxon>
        <taxon>Sphingomonadaceae</taxon>
        <taxon>Sphingobium</taxon>
    </lineage>
</organism>
<dbReference type="GO" id="GO:0016301">
    <property type="term" value="F:kinase activity"/>
    <property type="evidence" value="ECO:0007669"/>
    <property type="project" value="UniProtKB-KW"/>
</dbReference>
<dbReference type="Gene3D" id="3.30.200.20">
    <property type="entry name" value="Phosphorylase Kinase, domain 1"/>
    <property type="match status" value="1"/>
</dbReference>
<name>A0ABW3NZ88_9SPHN</name>
<dbReference type="PANTHER" id="PTHR12149">
    <property type="entry name" value="FRUCTOSAMINE 3 KINASE-RELATED PROTEIN"/>
    <property type="match status" value="1"/>
</dbReference>
<comment type="similarity">
    <text evidence="1 2">Belongs to the fructosamine kinase family.</text>
</comment>
<dbReference type="PANTHER" id="PTHR12149:SF8">
    <property type="entry name" value="PROTEIN-RIBULOSAMINE 3-KINASE"/>
    <property type="match status" value="1"/>
</dbReference>
<protein>
    <submittedName>
        <fullName evidence="3">Fructosamine kinase family protein</fullName>
    </submittedName>
</protein>